<dbReference type="GO" id="GO:0003724">
    <property type="term" value="F:RNA helicase activity"/>
    <property type="evidence" value="ECO:0007669"/>
    <property type="project" value="InterPro"/>
</dbReference>
<evidence type="ECO:0000256" key="3">
    <source>
        <dbReference type="ARBA" id="ARBA00022806"/>
    </source>
</evidence>
<evidence type="ECO:0000256" key="4">
    <source>
        <dbReference type="ARBA" id="ARBA00022840"/>
    </source>
</evidence>
<feature type="domain" description="Helicase ATP-binding" evidence="7">
    <location>
        <begin position="32"/>
        <end position="208"/>
    </location>
</feature>
<keyword evidence="1" id="KW-0547">Nucleotide-binding</keyword>
<dbReference type="KEGG" id="msyr:CXP39_02245"/>
<accession>A0A2K9BRI2</accession>
<dbReference type="OrthoDB" id="9805696at2"/>
<dbReference type="Pfam" id="PF00270">
    <property type="entry name" value="DEAD"/>
    <property type="match status" value="1"/>
</dbReference>
<keyword evidence="2" id="KW-0378">Hydrolase</keyword>
<keyword evidence="3 10" id="KW-0347">Helicase</keyword>
<evidence type="ECO:0000256" key="6">
    <source>
        <dbReference type="PROSITE-ProRule" id="PRU00552"/>
    </source>
</evidence>
<dbReference type="Gene3D" id="3.40.50.300">
    <property type="entry name" value="P-loop containing nucleotide triphosphate hydrolases"/>
    <property type="match status" value="2"/>
</dbReference>
<proteinExistence type="inferred from homology"/>
<dbReference type="GO" id="GO:0005524">
    <property type="term" value="F:ATP binding"/>
    <property type="evidence" value="ECO:0007669"/>
    <property type="project" value="UniProtKB-KW"/>
</dbReference>
<dbReference type="GO" id="GO:0003676">
    <property type="term" value="F:nucleic acid binding"/>
    <property type="evidence" value="ECO:0007669"/>
    <property type="project" value="InterPro"/>
</dbReference>
<gene>
    <name evidence="10" type="ORF">CXP39_02245</name>
</gene>
<dbReference type="PROSITE" id="PS51195">
    <property type="entry name" value="Q_MOTIF"/>
    <property type="match status" value="1"/>
</dbReference>
<organism evidence="10 11">
    <name type="scientific">Mesoplasma syrphidae</name>
    <dbReference type="NCBI Taxonomy" id="225999"/>
    <lineage>
        <taxon>Bacteria</taxon>
        <taxon>Bacillati</taxon>
        <taxon>Mycoplasmatota</taxon>
        <taxon>Mollicutes</taxon>
        <taxon>Entomoplasmatales</taxon>
        <taxon>Entomoplasmataceae</taxon>
        <taxon>Mesoplasma</taxon>
    </lineage>
</organism>
<dbReference type="PANTHER" id="PTHR47959:SF1">
    <property type="entry name" value="ATP-DEPENDENT RNA HELICASE DBPA"/>
    <property type="match status" value="1"/>
</dbReference>
<evidence type="ECO:0000256" key="5">
    <source>
        <dbReference type="ARBA" id="ARBA00038437"/>
    </source>
</evidence>
<dbReference type="SMART" id="SM00490">
    <property type="entry name" value="HELICc"/>
    <property type="match status" value="1"/>
</dbReference>
<dbReference type="InterPro" id="IPR027417">
    <property type="entry name" value="P-loop_NTPase"/>
</dbReference>
<dbReference type="SUPFAM" id="SSF52540">
    <property type="entry name" value="P-loop containing nucleoside triphosphate hydrolases"/>
    <property type="match status" value="1"/>
</dbReference>
<dbReference type="RefSeq" id="WP_027048039.1">
    <property type="nucleotide sequence ID" value="NZ_CP025257.1"/>
</dbReference>
<feature type="domain" description="Helicase C-terminal" evidence="8">
    <location>
        <begin position="231"/>
        <end position="379"/>
    </location>
</feature>
<dbReference type="CDD" id="cd00268">
    <property type="entry name" value="DEADc"/>
    <property type="match status" value="1"/>
</dbReference>
<evidence type="ECO:0000259" key="7">
    <source>
        <dbReference type="PROSITE" id="PS51192"/>
    </source>
</evidence>
<keyword evidence="4" id="KW-0067">ATP-binding</keyword>
<comment type="similarity">
    <text evidence="5">Belongs to the DEAD box helicase family.</text>
</comment>
<sequence length="458" mass="52676">MEFSSFGFKKFINDTLQEINFVTPTSVQEKVIPLIKKHRNIVALAHTGTGKTHSFLLPIINNLNINVAFDKRHVQALIIAPTRELAKQIYDNIKPFQKNEPKITTGLFIGGEDINKTIEQLGKTQPMIVVGTPTRIRELYEGNHLRITTADYIVVDECDMIFDLGFIEDVDFMISKAKQNAVISLFSATIHETLRPFVKKYLNDSIFVDDSESTPSNKNIQHIIIDTKNRELEEVLTKVTSSINPYLCLIFVNQKEDVSKIIKILRNAGINSLGELHGDLQPRTRMNMLKKIKSNEFKFVVATDVAARGVDITGVSHVISIDLPRDLSYYIHRSGRTGRSKMTGISYVLFNAKNQEKIEELKDKGIEFEVQKLLDGELVNIKKARQRTPKKNQQNLDVESQKVISKYKKQIVKPGYKQKRKRELEEIKKKRRRAHIKENISKIKKEKYKKRREELFGD</sequence>
<dbReference type="InterPro" id="IPR044742">
    <property type="entry name" value="DEAD/DEAH_RhlB"/>
</dbReference>
<feature type="domain" description="DEAD-box RNA helicase Q" evidence="9">
    <location>
        <begin position="1"/>
        <end position="29"/>
    </location>
</feature>
<dbReference type="InterPro" id="IPR014014">
    <property type="entry name" value="RNA_helicase_DEAD_Q_motif"/>
</dbReference>
<dbReference type="GO" id="GO:0005829">
    <property type="term" value="C:cytosol"/>
    <property type="evidence" value="ECO:0007669"/>
    <property type="project" value="TreeGrafter"/>
</dbReference>
<dbReference type="Pfam" id="PF00271">
    <property type="entry name" value="Helicase_C"/>
    <property type="match status" value="1"/>
</dbReference>
<keyword evidence="11" id="KW-1185">Reference proteome</keyword>
<dbReference type="InterPro" id="IPR011545">
    <property type="entry name" value="DEAD/DEAH_box_helicase_dom"/>
</dbReference>
<evidence type="ECO:0000259" key="9">
    <source>
        <dbReference type="PROSITE" id="PS51195"/>
    </source>
</evidence>
<dbReference type="InterPro" id="IPR014001">
    <property type="entry name" value="Helicase_ATP-bd"/>
</dbReference>
<dbReference type="PROSITE" id="PS51192">
    <property type="entry name" value="HELICASE_ATP_BIND_1"/>
    <property type="match status" value="1"/>
</dbReference>
<dbReference type="PANTHER" id="PTHR47959">
    <property type="entry name" value="ATP-DEPENDENT RNA HELICASE RHLE-RELATED"/>
    <property type="match status" value="1"/>
</dbReference>
<evidence type="ECO:0000313" key="10">
    <source>
        <dbReference type="EMBL" id="AUF83612.1"/>
    </source>
</evidence>
<name>A0A2K9BRI2_9MOLU</name>
<evidence type="ECO:0000256" key="2">
    <source>
        <dbReference type="ARBA" id="ARBA00022801"/>
    </source>
</evidence>
<dbReference type="InterPro" id="IPR050079">
    <property type="entry name" value="DEAD_box_RNA_helicase"/>
</dbReference>
<feature type="short sequence motif" description="Q motif" evidence="6">
    <location>
        <begin position="1"/>
        <end position="29"/>
    </location>
</feature>
<dbReference type="PROSITE" id="PS51194">
    <property type="entry name" value="HELICASE_CTER"/>
    <property type="match status" value="1"/>
</dbReference>
<dbReference type="InterPro" id="IPR001650">
    <property type="entry name" value="Helicase_C-like"/>
</dbReference>
<reference evidence="10 11" key="1">
    <citation type="submission" date="2017-12" db="EMBL/GenBank/DDBJ databases">
        <title>Mesoplasma syrphidae YJS, Complete Genome.</title>
        <authorList>
            <person name="Knight T.F."/>
            <person name="Citino T."/>
            <person name="Rubinstein R."/>
            <person name="Neuschaefer Z."/>
        </authorList>
    </citation>
    <scope>NUCLEOTIDE SEQUENCE [LARGE SCALE GENOMIC DNA]</scope>
    <source>
        <strain evidence="10 11">YJS</strain>
    </source>
</reference>
<dbReference type="GO" id="GO:0016787">
    <property type="term" value="F:hydrolase activity"/>
    <property type="evidence" value="ECO:0007669"/>
    <property type="project" value="UniProtKB-KW"/>
</dbReference>
<protein>
    <submittedName>
        <fullName evidence="10">ATP-dependent helicase</fullName>
    </submittedName>
</protein>
<dbReference type="EMBL" id="CP025257">
    <property type="protein sequence ID" value="AUF83612.1"/>
    <property type="molecule type" value="Genomic_DNA"/>
</dbReference>
<dbReference type="AlphaFoldDB" id="A0A2K9BRI2"/>
<evidence type="ECO:0000313" key="11">
    <source>
        <dbReference type="Proteomes" id="UP000233419"/>
    </source>
</evidence>
<dbReference type="CDD" id="cd18787">
    <property type="entry name" value="SF2_C_DEAD"/>
    <property type="match status" value="1"/>
</dbReference>
<evidence type="ECO:0000256" key="1">
    <source>
        <dbReference type="ARBA" id="ARBA00022741"/>
    </source>
</evidence>
<dbReference type="Proteomes" id="UP000233419">
    <property type="component" value="Chromosome"/>
</dbReference>
<evidence type="ECO:0000259" key="8">
    <source>
        <dbReference type="PROSITE" id="PS51194"/>
    </source>
</evidence>
<dbReference type="SMART" id="SM00487">
    <property type="entry name" value="DEXDc"/>
    <property type="match status" value="1"/>
</dbReference>